<evidence type="ECO:0000256" key="3">
    <source>
        <dbReference type="ARBA" id="ARBA00023002"/>
    </source>
</evidence>
<keyword evidence="5" id="KW-1185">Reference proteome</keyword>
<dbReference type="Proteomes" id="UP000811619">
    <property type="component" value="Unassembled WGS sequence"/>
</dbReference>
<dbReference type="Pfam" id="PF00106">
    <property type="entry name" value="adh_short"/>
    <property type="match status" value="1"/>
</dbReference>
<dbReference type="InterPro" id="IPR036291">
    <property type="entry name" value="NAD(P)-bd_dom_sf"/>
</dbReference>
<evidence type="ECO:0000256" key="2">
    <source>
        <dbReference type="ARBA" id="ARBA00022857"/>
    </source>
</evidence>
<accession>A0A8K0J1Q3</accession>
<organism evidence="4 5">
    <name type="scientific">Claviceps africana</name>
    <dbReference type="NCBI Taxonomy" id="83212"/>
    <lineage>
        <taxon>Eukaryota</taxon>
        <taxon>Fungi</taxon>
        <taxon>Dikarya</taxon>
        <taxon>Ascomycota</taxon>
        <taxon>Pezizomycotina</taxon>
        <taxon>Sordariomycetes</taxon>
        <taxon>Hypocreomycetidae</taxon>
        <taxon>Hypocreales</taxon>
        <taxon>Clavicipitaceae</taxon>
        <taxon>Claviceps</taxon>
    </lineage>
</organism>
<evidence type="ECO:0000256" key="1">
    <source>
        <dbReference type="ARBA" id="ARBA00006484"/>
    </source>
</evidence>
<dbReference type="GO" id="GO:0050664">
    <property type="term" value="F:oxidoreductase activity, acting on NAD(P)H, oxygen as acceptor"/>
    <property type="evidence" value="ECO:0007669"/>
    <property type="project" value="TreeGrafter"/>
</dbReference>
<sequence>MPPKVIIVTGASRGLGAAVARHLLARSHKLVLTARSPEPLERLESAHPGQVRYLAGDMTDSKMPGRLVTLAVEAFGRLDGLVLNHGLLVSQKFVHFSAPEFRDMYNVNVFSCVAMAQEAIPELRKSSGCILWVSSGAANKAYQGWSAYASSKAAINSVSTCIAFEEKDITSLTIEPGRVDTDMQAQIRSHGKDIMDKTQFDSFVDAFEQGQLLKPEQPGNVMARFVADPSKELSGKNLKWNSPELVSYQDV</sequence>
<dbReference type="InterPro" id="IPR002347">
    <property type="entry name" value="SDR_fam"/>
</dbReference>
<dbReference type="AlphaFoldDB" id="A0A8K0J1Q3"/>
<dbReference type="EMBL" id="SRPY01000762">
    <property type="protein sequence ID" value="KAG5918135.1"/>
    <property type="molecule type" value="Genomic_DNA"/>
</dbReference>
<comment type="caution">
    <text evidence="4">The sequence shown here is derived from an EMBL/GenBank/DDBJ whole genome shotgun (WGS) entry which is preliminary data.</text>
</comment>
<dbReference type="PANTHER" id="PTHR43008">
    <property type="entry name" value="BENZIL REDUCTASE"/>
    <property type="match status" value="1"/>
</dbReference>
<dbReference type="InterPro" id="IPR020904">
    <property type="entry name" value="Sc_DH/Rdtase_CS"/>
</dbReference>
<protein>
    <submittedName>
        <fullName evidence="4">Uncharacterized protein</fullName>
    </submittedName>
</protein>
<dbReference type="OrthoDB" id="153074at2759"/>
<dbReference type="Gene3D" id="3.40.50.720">
    <property type="entry name" value="NAD(P)-binding Rossmann-like Domain"/>
    <property type="match status" value="1"/>
</dbReference>
<dbReference type="PROSITE" id="PS00061">
    <property type="entry name" value="ADH_SHORT"/>
    <property type="match status" value="1"/>
</dbReference>
<evidence type="ECO:0000313" key="4">
    <source>
        <dbReference type="EMBL" id="KAG5918135.1"/>
    </source>
</evidence>
<dbReference type="SUPFAM" id="SSF51735">
    <property type="entry name" value="NAD(P)-binding Rossmann-fold domains"/>
    <property type="match status" value="1"/>
</dbReference>
<name>A0A8K0J1Q3_9HYPO</name>
<evidence type="ECO:0000313" key="5">
    <source>
        <dbReference type="Proteomes" id="UP000811619"/>
    </source>
</evidence>
<keyword evidence="3" id="KW-0560">Oxidoreductase</keyword>
<gene>
    <name evidence="4" type="ORF">E4U42_006986</name>
</gene>
<proteinExistence type="inferred from homology"/>
<dbReference type="FunFam" id="3.40.50.720:FF:000281">
    <property type="entry name" value="Uncharacterized oxidoreductase YIR035C"/>
    <property type="match status" value="1"/>
</dbReference>
<reference evidence="4" key="1">
    <citation type="journal article" date="2020" name="bioRxiv">
        <title>Whole genome comparisons of ergot fungi reveals the divergence and evolution of species within the genus Claviceps are the result of varying mechanisms driving genome evolution and host range expansion.</title>
        <authorList>
            <person name="Wyka S.A."/>
            <person name="Mondo S.J."/>
            <person name="Liu M."/>
            <person name="Dettman J."/>
            <person name="Nalam V."/>
            <person name="Broders K.D."/>
        </authorList>
    </citation>
    <scope>NUCLEOTIDE SEQUENCE</scope>
    <source>
        <strain evidence="4">CCC 489</strain>
    </source>
</reference>
<dbReference type="PRINTS" id="PR00081">
    <property type="entry name" value="GDHRDH"/>
</dbReference>
<keyword evidence="2" id="KW-0521">NADP</keyword>
<dbReference type="PANTHER" id="PTHR43008:SF8">
    <property type="entry name" value="BENZIL REDUCTASE ((S)-BENZOIN FORMING) IRC24"/>
    <property type="match status" value="1"/>
</dbReference>
<comment type="similarity">
    <text evidence="1">Belongs to the short-chain dehydrogenases/reductases (SDR) family.</text>
</comment>